<dbReference type="RefSeq" id="WP_154567061.1">
    <property type="nucleotide sequence ID" value="NZ_VOSW01000138.1"/>
</dbReference>
<dbReference type="Pfam" id="PF01380">
    <property type="entry name" value="SIS"/>
    <property type="match status" value="1"/>
</dbReference>
<dbReference type="SUPFAM" id="SSF53697">
    <property type="entry name" value="SIS domain"/>
    <property type="match status" value="1"/>
</dbReference>
<feature type="domain" description="SIS" evidence="1">
    <location>
        <begin position="1"/>
        <end position="112"/>
    </location>
</feature>
<dbReference type="GO" id="GO:1901135">
    <property type="term" value="P:carbohydrate derivative metabolic process"/>
    <property type="evidence" value="ECO:0007669"/>
    <property type="project" value="InterPro"/>
</dbReference>
<protein>
    <submittedName>
        <fullName evidence="2">SIS domain-containing protein</fullName>
    </submittedName>
</protein>
<evidence type="ECO:0000313" key="2">
    <source>
        <dbReference type="EMBL" id="KAE8754230.1"/>
    </source>
</evidence>
<dbReference type="GO" id="GO:0097367">
    <property type="term" value="F:carbohydrate derivative binding"/>
    <property type="evidence" value="ECO:0007669"/>
    <property type="project" value="InterPro"/>
</dbReference>
<dbReference type="Gene3D" id="3.40.50.10490">
    <property type="entry name" value="Glucose-6-phosphate isomerase like protein, domain 1"/>
    <property type="match status" value="1"/>
</dbReference>
<proteinExistence type="predicted"/>
<dbReference type="GO" id="GO:0003700">
    <property type="term" value="F:DNA-binding transcription factor activity"/>
    <property type="evidence" value="ECO:0007669"/>
    <property type="project" value="InterPro"/>
</dbReference>
<reference evidence="2 3" key="1">
    <citation type="journal article" date="2020" name="Int. J. Syst. Evol. Microbiol.">
        <title>Paraburkholderia madseniana sp. nov., a phenolic acid-degrading bacterium isolated from acidic forest soil.</title>
        <authorList>
            <person name="Wilhelm R.C."/>
            <person name="Murphy S.J.L."/>
            <person name="Feriancek N.M."/>
            <person name="Karasz D.C."/>
            <person name="DeRito C.M."/>
            <person name="Newman J.D."/>
            <person name="Buckley D.H."/>
        </authorList>
    </citation>
    <scope>NUCLEOTIDE SEQUENCE [LARGE SCALE GENOMIC DNA]</scope>
    <source>
        <strain evidence="2 3">RP11</strain>
    </source>
</reference>
<name>A0A6N6W3V9_9BURK</name>
<dbReference type="PANTHER" id="PTHR30514:SF18">
    <property type="entry name" value="RPIR-FAMILY TRANSCRIPTIONAL REGULATOR"/>
    <property type="match status" value="1"/>
</dbReference>
<dbReference type="InterPro" id="IPR046348">
    <property type="entry name" value="SIS_dom_sf"/>
</dbReference>
<dbReference type="PANTHER" id="PTHR30514">
    <property type="entry name" value="GLUCOKINASE"/>
    <property type="match status" value="1"/>
</dbReference>
<dbReference type="Proteomes" id="UP000463700">
    <property type="component" value="Unassembled WGS sequence"/>
</dbReference>
<dbReference type="InterPro" id="IPR001347">
    <property type="entry name" value="SIS_dom"/>
</dbReference>
<dbReference type="EMBL" id="VOSW01000138">
    <property type="protein sequence ID" value="KAE8754230.1"/>
    <property type="molecule type" value="Genomic_DNA"/>
</dbReference>
<gene>
    <name evidence="2" type="ORF">FSO04_40790</name>
</gene>
<accession>A0A6N6W3V9</accession>
<comment type="caution">
    <text evidence="2">The sequence shown here is derived from an EMBL/GenBank/DDBJ whole genome shotgun (WGS) entry which is preliminary data.</text>
</comment>
<evidence type="ECO:0000259" key="1">
    <source>
        <dbReference type="PROSITE" id="PS51464"/>
    </source>
</evidence>
<dbReference type="AlphaFoldDB" id="A0A6N6W3V9"/>
<evidence type="ECO:0000313" key="3">
    <source>
        <dbReference type="Proteomes" id="UP000463700"/>
    </source>
</evidence>
<dbReference type="OrthoDB" id="8998729at2"/>
<dbReference type="GO" id="GO:0003677">
    <property type="term" value="F:DNA binding"/>
    <property type="evidence" value="ECO:0007669"/>
    <property type="project" value="InterPro"/>
</dbReference>
<dbReference type="PROSITE" id="PS51464">
    <property type="entry name" value="SIS"/>
    <property type="match status" value="1"/>
</dbReference>
<sequence>MQLNHCIGKGEVFNMGNGDLADRLRGVGKEDVFIRIGYLRYLPYTIDLMKAARDVGAQTVAITDRASSPLAEIADKTLFVARSVSSPAWWSQAGTLTLTNWLIALVLERDAANANAQLTASDEHLKQLGHWQSAGNDKDEFSLANRAKP</sequence>
<organism evidence="2 3">
    <name type="scientific">Paraburkholderia madseniana</name>
    <dbReference type="NCBI Taxonomy" id="2599607"/>
    <lineage>
        <taxon>Bacteria</taxon>
        <taxon>Pseudomonadati</taxon>
        <taxon>Pseudomonadota</taxon>
        <taxon>Betaproteobacteria</taxon>
        <taxon>Burkholderiales</taxon>
        <taxon>Burkholderiaceae</taxon>
        <taxon>Paraburkholderia</taxon>
    </lineage>
</organism>
<dbReference type="InterPro" id="IPR047640">
    <property type="entry name" value="RpiR-like"/>
</dbReference>